<sequence>MLSPPPLVRKSSVGGMPPNLLLPVELIDGIIEEAVSSLEPTEQRSLLRPLALVSHTFAALANRRLHASHCIVLDFPSQQQYYDRINSITDLLKKSLTVTNVGAIFHLKRLIIFAEGKRHITHLFMDVLESPDFIRLLSLLHAETHGIRELEFQLELGLTDVWRWTDFPRLGNAIAALVRSPTLRTLKINNLRGLPRSLFSGTNLQHLSLTNIRAQRSLDGNADRITVKETEGKTEDSNYSRGGHVVQTSCPLLLNILEVDDVTGLPIDLLHFDDSIGIWDRYDEALRNIQEMTFRTEFGGTLFALRDFVDLISQIKMPLLTKFRAVVAKPFCCRSSPTPSFDFGSLRHLRTLTIETDSEEYMSAILTKSRFHSKLSSLQMIIRASLVRTETCRYLARTLSKLPAIQGIKNVVLEVECAVVLPLFDEDGDDFSGKWISELPPSFQFRIRQHEPR</sequence>
<proteinExistence type="predicted"/>
<evidence type="ECO:0000313" key="2">
    <source>
        <dbReference type="Proteomes" id="UP000284842"/>
    </source>
</evidence>
<accession>A0A409W3P4</accession>
<comment type="caution">
    <text evidence="1">The sequence shown here is derived from an EMBL/GenBank/DDBJ whole genome shotgun (WGS) entry which is preliminary data.</text>
</comment>
<evidence type="ECO:0000313" key="1">
    <source>
        <dbReference type="EMBL" id="PPQ73102.1"/>
    </source>
</evidence>
<dbReference type="AlphaFoldDB" id="A0A409W3P4"/>
<dbReference type="InParanoid" id="A0A409W3P4"/>
<dbReference type="OrthoDB" id="10360494at2759"/>
<organism evidence="1 2">
    <name type="scientific">Panaeolus cyanescens</name>
    <dbReference type="NCBI Taxonomy" id="181874"/>
    <lineage>
        <taxon>Eukaryota</taxon>
        <taxon>Fungi</taxon>
        <taxon>Dikarya</taxon>
        <taxon>Basidiomycota</taxon>
        <taxon>Agaricomycotina</taxon>
        <taxon>Agaricomycetes</taxon>
        <taxon>Agaricomycetidae</taxon>
        <taxon>Agaricales</taxon>
        <taxon>Agaricineae</taxon>
        <taxon>Galeropsidaceae</taxon>
        <taxon>Panaeolus</taxon>
    </lineage>
</organism>
<name>A0A409W3P4_9AGAR</name>
<keyword evidence="2" id="KW-1185">Reference proteome</keyword>
<reference evidence="1 2" key="1">
    <citation type="journal article" date="2018" name="Evol. Lett.">
        <title>Horizontal gene cluster transfer increased hallucinogenic mushroom diversity.</title>
        <authorList>
            <person name="Reynolds H.T."/>
            <person name="Vijayakumar V."/>
            <person name="Gluck-Thaler E."/>
            <person name="Korotkin H.B."/>
            <person name="Matheny P.B."/>
            <person name="Slot J.C."/>
        </authorList>
    </citation>
    <scope>NUCLEOTIDE SEQUENCE [LARGE SCALE GENOMIC DNA]</scope>
    <source>
        <strain evidence="1 2">2629</strain>
    </source>
</reference>
<dbReference type="EMBL" id="NHTK01005835">
    <property type="protein sequence ID" value="PPQ73102.1"/>
    <property type="molecule type" value="Genomic_DNA"/>
</dbReference>
<protein>
    <submittedName>
        <fullName evidence="1">Uncharacterized protein</fullName>
    </submittedName>
</protein>
<gene>
    <name evidence="1" type="ORF">CVT24_009438</name>
</gene>
<dbReference type="Proteomes" id="UP000284842">
    <property type="component" value="Unassembled WGS sequence"/>
</dbReference>